<evidence type="ECO:0000256" key="6">
    <source>
        <dbReference type="ARBA" id="ARBA00022898"/>
    </source>
</evidence>
<dbReference type="InterPro" id="IPR015421">
    <property type="entry name" value="PyrdxlP-dep_Trfase_major"/>
</dbReference>
<gene>
    <name evidence="8" type="ORF">NDR86_12560</name>
</gene>
<dbReference type="Gene3D" id="3.90.1150.10">
    <property type="entry name" value="Aspartate Aminotransferase, domain 1"/>
    <property type="match status" value="1"/>
</dbReference>
<evidence type="ECO:0000259" key="7">
    <source>
        <dbReference type="Pfam" id="PF00155"/>
    </source>
</evidence>
<comment type="cofactor">
    <cofactor evidence="1">
        <name>pyridoxal 5'-phosphate</name>
        <dbReference type="ChEBI" id="CHEBI:597326"/>
    </cofactor>
</comment>
<comment type="caution">
    <text evidence="8">The sequence shown here is derived from an EMBL/GenBank/DDBJ whole genome shotgun (WGS) entry which is preliminary data.</text>
</comment>
<dbReference type="CDD" id="cd00609">
    <property type="entry name" value="AAT_like"/>
    <property type="match status" value="1"/>
</dbReference>
<evidence type="ECO:0000256" key="4">
    <source>
        <dbReference type="ARBA" id="ARBA00022576"/>
    </source>
</evidence>
<evidence type="ECO:0000313" key="8">
    <source>
        <dbReference type="EMBL" id="MCM6774307.1"/>
    </source>
</evidence>
<dbReference type="RefSeq" id="WP_251911870.1">
    <property type="nucleotide sequence ID" value="NZ_JAMRXG010000005.1"/>
</dbReference>
<organism evidence="8 9">
    <name type="scientific">Nocardia pulmonis</name>
    <dbReference type="NCBI Taxonomy" id="2951408"/>
    <lineage>
        <taxon>Bacteria</taxon>
        <taxon>Bacillati</taxon>
        <taxon>Actinomycetota</taxon>
        <taxon>Actinomycetes</taxon>
        <taxon>Mycobacteriales</taxon>
        <taxon>Nocardiaceae</taxon>
        <taxon>Nocardia</taxon>
    </lineage>
</organism>
<dbReference type="GO" id="GO:1901605">
    <property type="term" value="P:alpha-amino acid metabolic process"/>
    <property type="evidence" value="ECO:0007669"/>
    <property type="project" value="TreeGrafter"/>
</dbReference>
<dbReference type="InterPro" id="IPR050859">
    <property type="entry name" value="Class-I_PLP-dep_aminotransf"/>
</dbReference>
<dbReference type="GO" id="GO:0030170">
    <property type="term" value="F:pyridoxal phosphate binding"/>
    <property type="evidence" value="ECO:0007669"/>
    <property type="project" value="InterPro"/>
</dbReference>
<dbReference type="Gene3D" id="3.40.640.10">
    <property type="entry name" value="Type I PLP-dependent aspartate aminotransferase-like (Major domain)"/>
    <property type="match status" value="1"/>
</dbReference>
<comment type="similarity">
    <text evidence="2">Belongs to the class-I pyridoxal-phosphate-dependent aminotransferase family.</text>
</comment>
<evidence type="ECO:0000313" key="9">
    <source>
        <dbReference type="Proteomes" id="UP001139157"/>
    </source>
</evidence>
<evidence type="ECO:0000256" key="2">
    <source>
        <dbReference type="ARBA" id="ARBA00007441"/>
    </source>
</evidence>
<dbReference type="Pfam" id="PF00155">
    <property type="entry name" value="Aminotran_1_2"/>
    <property type="match status" value="1"/>
</dbReference>
<comment type="subunit">
    <text evidence="3">Homodimer.</text>
</comment>
<keyword evidence="9" id="KW-1185">Reference proteome</keyword>
<dbReference type="GO" id="GO:0008483">
    <property type="term" value="F:transaminase activity"/>
    <property type="evidence" value="ECO:0007669"/>
    <property type="project" value="UniProtKB-KW"/>
</dbReference>
<dbReference type="AlphaFoldDB" id="A0A9X2IVW3"/>
<dbReference type="PANTHER" id="PTHR42790:SF19">
    <property type="entry name" value="KYNURENINE_ALPHA-AMINOADIPATE AMINOTRANSFERASE, MITOCHONDRIAL"/>
    <property type="match status" value="1"/>
</dbReference>
<dbReference type="SUPFAM" id="SSF53383">
    <property type="entry name" value="PLP-dependent transferases"/>
    <property type="match status" value="1"/>
</dbReference>
<dbReference type="EMBL" id="JAMRXG010000005">
    <property type="protein sequence ID" value="MCM6774307.1"/>
    <property type="molecule type" value="Genomic_DNA"/>
</dbReference>
<proteinExistence type="inferred from homology"/>
<name>A0A9X2IVW3_9NOCA</name>
<dbReference type="Proteomes" id="UP001139157">
    <property type="component" value="Unassembled WGS sequence"/>
</dbReference>
<protein>
    <submittedName>
        <fullName evidence="8">PLP-dependent aminotransferase family protein</fullName>
    </submittedName>
</protein>
<dbReference type="InterPro" id="IPR004839">
    <property type="entry name" value="Aminotransferase_I/II_large"/>
</dbReference>
<dbReference type="InterPro" id="IPR015424">
    <property type="entry name" value="PyrdxlP-dep_Trfase"/>
</dbReference>
<evidence type="ECO:0000256" key="1">
    <source>
        <dbReference type="ARBA" id="ARBA00001933"/>
    </source>
</evidence>
<dbReference type="FunFam" id="3.40.640.10:FF:000053">
    <property type="entry name" value="Aminotransferase, class I"/>
    <property type="match status" value="1"/>
</dbReference>
<keyword evidence="5" id="KW-0808">Transferase</keyword>
<dbReference type="InterPro" id="IPR015422">
    <property type="entry name" value="PyrdxlP-dep_Trfase_small"/>
</dbReference>
<reference evidence="8" key="1">
    <citation type="submission" date="2022-06" db="EMBL/GenBank/DDBJ databases">
        <title>Novel species in genus nocardia.</title>
        <authorList>
            <person name="Li F."/>
        </authorList>
    </citation>
    <scope>NUCLEOTIDE SEQUENCE</scope>
    <source>
        <strain evidence="8">CDC141</strain>
    </source>
</reference>
<dbReference type="PANTHER" id="PTHR42790">
    <property type="entry name" value="AMINOTRANSFERASE"/>
    <property type="match status" value="1"/>
</dbReference>
<evidence type="ECO:0000256" key="5">
    <source>
        <dbReference type="ARBA" id="ARBA00022679"/>
    </source>
</evidence>
<evidence type="ECO:0000256" key="3">
    <source>
        <dbReference type="ARBA" id="ARBA00011738"/>
    </source>
</evidence>
<sequence length="398" mass="42883">MVRIESLPLAARAAAANSSPVRDLLALTARPDVISFSGGMPAPELFDHTGIAEAFRTVLADEPGRALQYSTTEGDPALRAVLAARLTARGLPTEPDELIVSTGSQQALTLLCGVLLEPDDVVLVEDPCYLAALQAFRFAGVRVVAVPCDDGGLIPEELARIAAAHRPKLLYLVPSFQNPTGRTLSLPRRRAVAEIAAEHGFWIAEDDPYGELRYDGTAEPWIAALDAAADRTVLMGSLSKIMAPGLRLGWMRAAGKLRRSCVIVKQSMDLHTSTVDQAAAARYLRDNDLDAHIDRVRAAYRERRDALLSGLPEALPAGSRWNRPDGGMFVWVRLPDDHDAGRLLHRALEHDVAYVPGTPFYAEAVDPATLRLSFTTYAPAVITEGLARLGKAFAATGA</sequence>
<accession>A0A9X2IVW3</accession>
<keyword evidence="6" id="KW-0663">Pyridoxal phosphate</keyword>
<keyword evidence="4 8" id="KW-0032">Aminotransferase</keyword>
<feature type="domain" description="Aminotransferase class I/classII large" evidence="7">
    <location>
        <begin position="52"/>
        <end position="388"/>
    </location>
</feature>